<reference evidence="2" key="1">
    <citation type="submission" date="2020-11" db="EMBL/GenBank/DDBJ databases">
        <authorList>
            <person name="Tran Van P."/>
        </authorList>
    </citation>
    <scope>NUCLEOTIDE SEQUENCE</scope>
</reference>
<dbReference type="AlphaFoldDB" id="A0A7R9EWR0"/>
<name>A0A7R9EWR0_9NEOP</name>
<protein>
    <submittedName>
        <fullName evidence="2">Uncharacterized protein</fullName>
    </submittedName>
</protein>
<sequence length="351" mass="39201">MAVRMRETQDEEKRLVLFARWLGCALGRDDDAARHEDGPEEDTCLHVTDEETEIQQTKLIYSHITVGRDFRRMSIQEKPCDICLSRVFLKEAKKEMGGADNRVFNPHQVGQPDVNLTTPEANMSLNSSQRTNQKDTGSLGDGGRGRRLDCTWYLSGATRIQSAPASRTRVLTGKCLASDASLPHRVKNRRLIRCADWLAVCAKPSLSTVRSHVQATGALHSFRSDVRSQPEQSWFSLEAAGQRPALVLQLSPRREDSILSVQACGTITTTTTCGEDGLRFFNSTFSAKRETRYQLNFLHISQESVLDNLPSRHPTMLRSEECELFPPRIKVNSSGNTITSPSGPELKLLST</sequence>
<feature type="compositionally biased region" description="Polar residues" evidence="1">
    <location>
        <begin position="114"/>
        <end position="136"/>
    </location>
</feature>
<accession>A0A7R9EWR0</accession>
<feature type="region of interest" description="Disordered" evidence="1">
    <location>
        <begin position="100"/>
        <end position="143"/>
    </location>
</feature>
<dbReference type="EMBL" id="OD565763">
    <property type="protein sequence ID" value="CAD7442547.1"/>
    <property type="molecule type" value="Genomic_DNA"/>
</dbReference>
<gene>
    <name evidence="2" type="ORF">TBIB3V08_LOCUS4975</name>
</gene>
<proteinExistence type="predicted"/>
<organism evidence="2">
    <name type="scientific">Timema bartmani</name>
    <dbReference type="NCBI Taxonomy" id="61472"/>
    <lineage>
        <taxon>Eukaryota</taxon>
        <taxon>Metazoa</taxon>
        <taxon>Ecdysozoa</taxon>
        <taxon>Arthropoda</taxon>
        <taxon>Hexapoda</taxon>
        <taxon>Insecta</taxon>
        <taxon>Pterygota</taxon>
        <taxon>Neoptera</taxon>
        <taxon>Polyneoptera</taxon>
        <taxon>Phasmatodea</taxon>
        <taxon>Timematodea</taxon>
        <taxon>Timematoidea</taxon>
        <taxon>Timematidae</taxon>
        <taxon>Timema</taxon>
    </lineage>
</organism>
<evidence type="ECO:0000313" key="2">
    <source>
        <dbReference type="EMBL" id="CAD7442547.1"/>
    </source>
</evidence>
<evidence type="ECO:0000256" key="1">
    <source>
        <dbReference type="SAM" id="MobiDB-lite"/>
    </source>
</evidence>